<gene>
    <name evidence="1" type="ORF">KL933_002611</name>
    <name evidence="2" type="ORF">KL946_003262</name>
</gene>
<dbReference type="InterPro" id="IPR036322">
    <property type="entry name" value="WD40_repeat_dom_sf"/>
</dbReference>
<dbReference type="Proteomes" id="UP000738402">
    <property type="component" value="Unassembled WGS sequence"/>
</dbReference>
<dbReference type="SUPFAM" id="SSF50978">
    <property type="entry name" value="WD40 repeat-like"/>
    <property type="match status" value="1"/>
</dbReference>
<reference evidence="1 3" key="1">
    <citation type="journal article" date="2021" name="G3 (Bethesda)">
        <title>Genomic diversity, chromosomal rearrangements, and interspecies hybridization in the ogataea polymorpha species complex.</title>
        <authorList>
            <person name="Hanson S.J."/>
            <person name="Cinneide E.O."/>
            <person name="Salzberg L.I."/>
            <person name="Wolfe K.H."/>
            <person name="McGowan J."/>
            <person name="Fitzpatrick D.A."/>
            <person name="Matlin K."/>
        </authorList>
    </citation>
    <scope>NUCLEOTIDE SEQUENCE</scope>
    <source>
        <strain evidence="2">81-436-3</strain>
        <strain evidence="1">83-405-1</strain>
    </source>
</reference>
<dbReference type="AlphaFoldDB" id="A0AAN6D6H3"/>
<protein>
    <submittedName>
        <fullName evidence="1">Uncharacterized protein</fullName>
    </submittedName>
</protein>
<organism evidence="1 4">
    <name type="scientific">Ogataea haglerorum</name>
    <dbReference type="NCBI Taxonomy" id="1937702"/>
    <lineage>
        <taxon>Eukaryota</taxon>
        <taxon>Fungi</taxon>
        <taxon>Dikarya</taxon>
        <taxon>Ascomycota</taxon>
        <taxon>Saccharomycotina</taxon>
        <taxon>Pichiomycetes</taxon>
        <taxon>Pichiales</taxon>
        <taxon>Pichiaceae</taxon>
        <taxon>Ogataea</taxon>
    </lineage>
</organism>
<dbReference type="EMBL" id="JAHLUH010000006">
    <property type="protein sequence ID" value="KAG7727677.1"/>
    <property type="molecule type" value="Genomic_DNA"/>
</dbReference>
<comment type="caution">
    <text evidence="1">The sequence shown here is derived from an EMBL/GenBank/DDBJ whole genome shotgun (WGS) entry which is preliminary data.</text>
</comment>
<keyword evidence="3" id="KW-1185">Reference proteome</keyword>
<sequence length="771" mass="88867">MGELDLGDILEVERRRDHELLDSMYATPQQSAARGMSDDEDPAWEDLREVRLQDFDHQRRFERFLALCGVKSKVINRTSGFSTRGSVAGNSERYNLFPDSSDMSDGYDDDRFDPDLEDNALQPLVVTESSLQDQDLFYTENQLSFPPQDGEYEADTLLDRRIRRSGESNTIYISENYYEHAMIGGYEYVSQDACKHPCPINSNDTFKNFENHHSDGEIELIQDFAKIDSLEFPLRSQPAQKFKDSLEIEFHGFTKLDFGRPDKYKNNIVCCSARHDLLFVAVGACVYGFTHKKDKYQPDKLPRLLFYTHPSVTTEAHRQSATRPHFPHTINYMVIGQLKEQETLGLCCDDGRVLLYNVDRLVKSCQDKGIPNMGETPDFQFSASSSVWGLDMYQNMVVVSDNSQSILLHYIDESGNDFHVQTHQILHNIPSVSFIKGEDEVYVSGASISGELVVFKFPMVIYEGPYNKENGDRFARVRFRRPYVISRALLGDNVWITKYVDPSCFKKVDSLELMTGDPWIDQQKMVLNKMLNESKVLDCESDECYSSHIGISANFHNFFTPTVALDHLSLITQQKPFTSLSDNYRRIKKVYDDYYISKQRSKQKSHISMNSKKYWEPQIRTPQFTDKFLVVSTALRMGLFRVNKLICNATVPKVFQFKPFNEDWLHSNRLSLGFLVPELNCFVVGSQSGLVSVFRLTTFRGIYGMRQEYVVPNYERLCLSGDFGVRTLIGIDCRRIAQGRYVLYLVYIDGICLSYQLSDKSIGFYDDMWIK</sequence>
<dbReference type="Pfam" id="PF08728">
    <property type="entry name" value="CRT10"/>
    <property type="match status" value="2"/>
</dbReference>
<evidence type="ECO:0000313" key="3">
    <source>
        <dbReference type="Proteomes" id="UP000697297"/>
    </source>
</evidence>
<proteinExistence type="predicted"/>
<evidence type="ECO:0000313" key="4">
    <source>
        <dbReference type="Proteomes" id="UP000738402"/>
    </source>
</evidence>
<name>A0AAN6D6H3_9ASCO</name>
<evidence type="ECO:0000313" key="1">
    <source>
        <dbReference type="EMBL" id="KAG7727677.1"/>
    </source>
</evidence>
<evidence type="ECO:0000313" key="2">
    <source>
        <dbReference type="EMBL" id="KAG7764582.1"/>
    </source>
</evidence>
<accession>A0AAN6D6H3</accession>
<dbReference type="InterPro" id="IPR014839">
    <property type="entry name" value="Crt10"/>
</dbReference>
<dbReference type="Proteomes" id="UP000697297">
    <property type="component" value="Unassembled WGS sequence"/>
</dbReference>
<dbReference type="EMBL" id="JAHLUN010000008">
    <property type="protein sequence ID" value="KAG7764582.1"/>
    <property type="molecule type" value="Genomic_DNA"/>
</dbReference>